<evidence type="ECO:0000256" key="3">
    <source>
        <dbReference type="ARBA" id="ARBA00006958"/>
    </source>
</evidence>
<proteinExistence type="inferred from homology"/>
<dbReference type="Proteomes" id="UP000653454">
    <property type="component" value="Unassembled WGS sequence"/>
</dbReference>
<dbReference type="Pfam" id="PF13359">
    <property type="entry name" value="DDE_Tnp_4"/>
    <property type="match status" value="1"/>
</dbReference>
<feature type="domain" description="DDE Tnp4" evidence="8">
    <location>
        <begin position="94"/>
        <end position="176"/>
    </location>
</feature>
<keyword evidence="10" id="KW-1185">Reference proteome</keyword>
<dbReference type="InterPro" id="IPR045249">
    <property type="entry name" value="HARBI1-like"/>
</dbReference>
<dbReference type="GO" id="GO:0005634">
    <property type="term" value="C:nucleus"/>
    <property type="evidence" value="ECO:0007669"/>
    <property type="project" value="UniProtKB-SubCell"/>
</dbReference>
<evidence type="ECO:0000256" key="7">
    <source>
        <dbReference type="ARBA" id="ARBA00023242"/>
    </source>
</evidence>
<sequence length="231" mass="26043">MARAFLLAEAEEERQAAELNILRRRLRDMSNPMELPEDEFVGQFRLTKHIFAMVLTEITPILPPVERVTAVRNELKLLAALSFYAHGSYQKTAGASHWHWDSGYALRPWMLTPILNAAVGSPEEHYTDMHCHVRNTVERCIGVLKARWRCLLAHRVLHYEPTKAAKIVNACCVLHNIANAHNLPVPDDLPAAGDIRQQHNNIGNVANGAADADAGRMRANLVQRLWISRNP</sequence>
<comment type="caution">
    <text evidence="9">The sequence shown here is derived from an EMBL/GenBank/DDBJ whole genome shotgun (WGS) entry which is preliminary data.</text>
</comment>
<evidence type="ECO:0000256" key="6">
    <source>
        <dbReference type="ARBA" id="ARBA00022801"/>
    </source>
</evidence>
<keyword evidence="5" id="KW-0479">Metal-binding</keyword>
<keyword evidence="4" id="KW-0540">Nuclease</keyword>
<name>A0A8S4EAG4_PLUXY</name>
<comment type="similarity">
    <text evidence="3">Belongs to the HARBI1 family.</text>
</comment>
<accession>A0A8S4EAG4</accession>
<dbReference type="GO" id="GO:0016787">
    <property type="term" value="F:hydrolase activity"/>
    <property type="evidence" value="ECO:0007669"/>
    <property type="project" value="UniProtKB-KW"/>
</dbReference>
<comment type="subcellular location">
    <subcellularLocation>
        <location evidence="2">Nucleus</location>
    </subcellularLocation>
</comment>
<evidence type="ECO:0000259" key="8">
    <source>
        <dbReference type="Pfam" id="PF13359"/>
    </source>
</evidence>
<dbReference type="InterPro" id="IPR027806">
    <property type="entry name" value="HARBI1_dom"/>
</dbReference>
<comment type="cofactor">
    <cofactor evidence="1">
        <name>a divalent metal cation</name>
        <dbReference type="ChEBI" id="CHEBI:60240"/>
    </cofactor>
</comment>
<dbReference type="EMBL" id="CAJHNJ030000014">
    <property type="protein sequence ID" value="CAG9112710.1"/>
    <property type="molecule type" value="Genomic_DNA"/>
</dbReference>
<gene>
    <name evidence="9" type="ORF">PLXY2_LOCUS4985</name>
</gene>
<evidence type="ECO:0000256" key="5">
    <source>
        <dbReference type="ARBA" id="ARBA00022723"/>
    </source>
</evidence>
<protein>
    <submittedName>
        <fullName evidence="9">(diamondback moth) hypothetical protein</fullName>
    </submittedName>
</protein>
<organism evidence="9 10">
    <name type="scientific">Plutella xylostella</name>
    <name type="common">Diamondback moth</name>
    <name type="synonym">Plutella maculipennis</name>
    <dbReference type="NCBI Taxonomy" id="51655"/>
    <lineage>
        <taxon>Eukaryota</taxon>
        <taxon>Metazoa</taxon>
        <taxon>Ecdysozoa</taxon>
        <taxon>Arthropoda</taxon>
        <taxon>Hexapoda</taxon>
        <taxon>Insecta</taxon>
        <taxon>Pterygota</taxon>
        <taxon>Neoptera</taxon>
        <taxon>Endopterygota</taxon>
        <taxon>Lepidoptera</taxon>
        <taxon>Glossata</taxon>
        <taxon>Ditrysia</taxon>
        <taxon>Yponomeutoidea</taxon>
        <taxon>Plutellidae</taxon>
        <taxon>Plutella</taxon>
    </lineage>
</organism>
<dbReference type="PANTHER" id="PTHR22930">
    <property type="match status" value="1"/>
</dbReference>
<dbReference type="AlphaFoldDB" id="A0A8S4EAG4"/>
<evidence type="ECO:0000256" key="1">
    <source>
        <dbReference type="ARBA" id="ARBA00001968"/>
    </source>
</evidence>
<evidence type="ECO:0000256" key="4">
    <source>
        <dbReference type="ARBA" id="ARBA00022722"/>
    </source>
</evidence>
<keyword evidence="6" id="KW-0378">Hydrolase</keyword>
<evidence type="ECO:0000313" key="10">
    <source>
        <dbReference type="Proteomes" id="UP000653454"/>
    </source>
</evidence>
<reference evidence="9" key="1">
    <citation type="submission" date="2020-11" db="EMBL/GenBank/DDBJ databases">
        <authorList>
            <person name="Whiteford S."/>
        </authorList>
    </citation>
    <scope>NUCLEOTIDE SEQUENCE</scope>
</reference>
<evidence type="ECO:0000256" key="2">
    <source>
        <dbReference type="ARBA" id="ARBA00004123"/>
    </source>
</evidence>
<keyword evidence="7" id="KW-0539">Nucleus</keyword>
<dbReference type="GO" id="GO:0046872">
    <property type="term" value="F:metal ion binding"/>
    <property type="evidence" value="ECO:0007669"/>
    <property type="project" value="UniProtKB-KW"/>
</dbReference>
<dbReference type="PANTHER" id="PTHR22930:SF267">
    <property type="entry name" value="NUCLEASE HARBI1-RELATED"/>
    <property type="match status" value="1"/>
</dbReference>
<dbReference type="GO" id="GO:0004518">
    <property type="term" value="F:nuclease activity"/>
    <property type="evidence" value="ECO:0007669"/>
    <property type="project" value="UniProtKB-KW"/>
</dbReference>
<evidence type="ECO:0000313" key="9">
    <source>
        <dbReference type="EMBL" id="CAG9112710.1"/>
    </source>
</evidence>